<keyword evidence="4" id="KW-1133">Transmembrane helix</keyword>
<feature type="region of interest" description="Disordered" evidence="3">
    <location>
        <begin position="123"/>
        <end position="143"/>
    </location>
</feature>
<evidence type="ECO:0000256" key="4">
    <source>
        <dbReference type="SAM" id="Phobius"/>
    </source>
</evidence>
<protein>
    <submittedName>
        <fullName evidence="5">Conserved membrane protein of uncharacterized function</fullName>
    </submittedName>
</protein>
<proteinExistence type="predicted"/>
<dbReference type="Proteomes" id="UP000254978">
    <property type="component" value="Unassembled WGS sequence"/>
</dbReference>
<dbReference type="GO" id="GO:0016020">
    <property type="term" value="C:membrane"/>
    <property type="evidence" value="ECO:0007669"/>
    <property type="project" value="UniProtKB-SubCell"/>
</dbReference>
<dbReference type="OrthoDB" id="4761414at2"/>
<gene>
    <name evidence="5" type="ORF">NCTC10821_03731</name>
</gene>
<dbReference type="AlphaFoldDB" id="A0A378TK56"/>
<evidence type="ECO:0000256" key="1">
    <source>
        <dbReference type="ARBA" id="ARBA00004370"/>
    </source>
</evidence>
<name>A0A378TK56_9MYCO</name>
<dbReference type="PANTHER" id="PTHR37042">
    <property type="entry name" value="OUTER MEMBRANE PROTEIN RV1973"/>
    <property type="match status" value="1"/>
</dbReference>
<keyword evidence="4" id="KW-0812">Transmembrane</keyword>
<accession>A0A378TK56</accession>
<reference evidence="5 6" key="1">
    <citation type="submission" date="2018-06" db="EMBL/GenBank/DDBJ databases">
        <authorList>
            <consortium name="Pathogen Informatics"/>
            <person name="Doyle S."/>
        </authorList>
    </citation>
    <scope>NUCLEOTIDE SEQUENCE [LARGE SCALE GENOMIC DNA]</scope>
    <source>
        <strain evidence="5 6">NCTC10821</strain>
    </source>
</reference>
<evidence type="ECO:0000313" key="5">
    <source>
        <dbReference type="EMBL" id="STZ60193.1"/>
    </source>
</evidence>
<dbReference type="EMBL" id="UGQT01000001">
    <property type="protein sequence ID" value="STZ60193.1"/>
    <property type="molecule type" value="Genomic_DNA"/>
</dbReference>
<comment type="subcellular location">
    <subcellularLocation>
        <location evidence="1">Membrane</location>
    </subcellularLocation>
</comment>
<organism evidence="5 6">
    <name type="scientific">Mycolicibacterium tokaiense</name>
    <dbReference type="NCBI Taxonomy" id="39695"/>
    <lineage>
        <taxon>Bacteria</taxon>
        <taxon>Bacillati</taxon>
        <taxon>Actinomycetota</taxon>
        <taxon>Actinomycetes</taxon>
        <taxon>Mycobacteriales</taxon>
        <taxon>Mycobacteriaceae</taxon>
        <taxon>Mycolicibacterium</taxon>
    </lineage>
</organism>
<evidence type="ECO:0000256" key="3">
    <source>
        <dbReference type="SAM" id="MobiDB-lite"/>
    </source>
</evidence>
<keyword evidence="6" id="KW-1185">Reference proteome</keyword>
<sequence>MPDEEPEARSITGYGIGSAVLGLLCVGAVVLMSLIWTQHRADQTELRDRAAAMQAAADWTRVLINMNAGNVEPSLQTLQEGTVGELNADFDAAVAPYRDVVQALNSSTTGDIFAVAVEEVHNNLDAEPGSGPPPEQPSLSPGMATRTDTVVVVATSVSENAGGEPQTVRWNLRLDVSRVDDRLLISRLESLR</sequence>
<keyword evidence="2 4" id="KW-0472">Membrane</keyword>
<evidence type="ECO:0000256" key="2">
    <source>
        <dbReference type="ARBA" id="ARBA00023136"/>
    </source>
</evidence>
<feature type="transmembrane region" description="Helical" evidence="4">
    <location>
        <begin position="12"/>
        <end position="37"/>
    </location>
</feature>
<dbReference type="RefSeq" id="WP_115279444.1">
    <property type="nucleotide sequence ID" value="NZ_AP022600.1"/>
</dbReference>
<dbReference type="PANTHER" id="PTHR37042:SF4">
    <property type="entry name" value="OUTER MEMBRANE PROTEIN RV1973"/>
    <property type="match status" value="1"/>
</dbReference>
<evidence type="ECO:0000313" key="6">
    <source>
        <dbReference type="Proteomes" id="UP000254978"/>
    </source>
</evidence>